<organism evidence="3 4">
    <name type="scientific">Streptomyces nanshensis</name>
    <dbReference type="NCBI Taxonomy" id="518642"/>
    <lineage>
        <taxon>Bacteria</taxon>
        <taxon>Bacillati</taxon>
        <taxon>Actinomycetota</taxon>
        <taxon>Actinomycetes</taxon>
        <taxon>Kitasatosporales</taxon>
        <taxon>Streptomycetaceae</taxon>
        <taxon>Streptomyces</taxon>
    </lineage>
</organism>
<keyword evidence="2" id="KW-0812">Transmembrane</keyword>
<sequence>MTFLALTAVVALTVLATDVSLWANALAISVLGGPTLVACATGVRRLIEHTLHRTAWHGDLVTTAGALQTTTVLVAAHHAGLPPLTLIAVGAMLWPATALLTTLLTTRRTRRVPRPPARTATELRRVTRPRSAVTPT</sequence>
<name>A0A1E7LVL8_9ACTN</name>
<dbReference type="AlphaFoldDB" id="A0A1E7LVL8"/>
<evidence type="ECO:0000256" key="1">
    <source>
        <dbReference type="SAM" id="MobiDB-lite"/>
    </source>
</evidence>
<reference evidence="3 4" key="1">
    <citation type="journal article" date="2016" name="Front. Microbiol.">
        <title>Comparative Genomics Analysis of Streptomyces Species Reveals Their Adaptation to the Marine Environment and Their Diversity at the Genomic Level.</title>
        <authorList>
            <person name="Tian X."/>
            <person name="Zhang Z."/>
            <person name="Yang T."/>
            <person name="Chen M."/>
            <person name="Li J."/>
            <person name="Chen F."/>
            <person name="Yang J."/>
            <person name="Li W."/>
            <person name="Zhang B."/>
            <person name="Zhang Z."/>
            <person name="Wu J."/>
            <person name="Zhang C."/>
            <person name="Long L."/>
            <person name="Xiao J."/>
        </authorList>
    </citation>
    <scope>NUCLEOTIDE SEQUENCE [LARGE SCALE GENOMIC DNA]</scope>
    <source>
        <strain evidence="3 4">SCSIO M10372</strain>
    </source>
</reference>
<keyword evidence="2" id="KW-0472">Membrane</keyword>
<feature type="transmembrane region" description="Helical" evidence="2">
    <location>
        <begin position="84"/>
        <end position="104"/>
    </location>
</feature>
<feature type="transmembrane region" description="Helical" evidence="2">
    <location>
        <begin position="59"/>
        <end position="78"/>
    </location>
</feature>
<keyword evidence="4" id="KW-1185">Reference proteome</keyword>
<evidence type="ECO:0000313" key="4">
    <source>
        <dbReference type="Proteomes" id="UP000175971"/>
    </source>
</evidence>
<evidence type="ECO:0000256" key="2">
    <source>
        <dbReference type="SAM" id="Phobius"/>
    </source>
</evidence>
<dbReference type="EMBL" id="LJGZ01000027">
    <property type="protein sequence ID" value="OEV20206.1"/>
    <property type="molecule type" value="Genomic_DNA"/>
</dbReference>
<dbReference type="PATRIC" id="fig|518642.7.peg.5339"/>
<proteinExistence type="predicted"/>
<dbReference type="Proteomes" id="UP000175971">
    <property type="component" value="Unassembled WGS sequence"/>
</dbReference>
<comment type="caution">
    <text evidence="3">The sequence shown here is derived from an EMBL/GenBank/DDBJ whole genome shotgun (WGS) entry which is preliminary data.</text>
</comment>
<feature type="transmembrane region" description="Helical" evidence="2">
    <location>
        <begin position="26"/>
        <end position="47"/>
    </location>
</feature>
<protein>
    <submittedName>
        <fullName evidence="3">Uncharacterized protein</fullName>
    </submittedName>
</protein>
<gene>
    <name evidence="3" type="ORF">AN221_13440</name>
</gene>
<evidence type="ECO:0000313" key="3">
    <source>
        <dbReference type="EMBL" id="OEV20206.1"/>
    </source>
</evidence>
<accession>A0A1E7LVL8</accession>
<keyword evidence="2" id="KW-1133">Transmembrane helix</keyword>
<feature type="region of interest" description="Disordered" evidence="1">
    <location>
        <begin position="112"/>
        <end position="136"/>
    </location>
</feature>